<dbReference type="Gene3D" id="3.90.25.10">
    <property type="entry name" value="UDP-galactose 4-epimerase, domain 1"/>
    <property type="match status" value="1"/>
</dbReference>
<comment type="similarity">
    <text evidence="1">Belongs to the NmrA-type oxidoreductase family.</text>
</comment>
<dbReference type="OrthoDB" id="3358371at2759"/>
<dbReference type="GO" id="GO:0005634">
    <property type="term" value="C:nucleus"/>
    <property type="evidence" value="ECO:0007669"/>
    <property type="project" value="TreeGrafter"/>
</dbReference>
<proteinExistence type="inferred from homology"/>
<organism evidence="4 5">
    <name type="scientific">Glarea lozoyensis (strain ATCC 20868 / MF5171)</name>
    <dbReference type="NCBI Taxonomy" id="1116229"/>
    <lineage>
        <taxon>Eukaryota</taxon>
        <taxon>Fungi</taxon>
        <taxon>Dikarya</taxon>
        <taxon>Ascomycota</taxon>
        <taxon>Pezizomycotina</taxon>
        <taxon>Leotiomycetes</taxon>
        <taxon>Helotiales</taxon>
        <taxon>Helotiaceae</taxon>
        <taxon>Glarea</taxon>
    </lineage>
</organism>
<accession>S3DD29</accession>
<gene>
    <name evidence="4" type="ORF">GLAREA_11340</name>
</gene>
<dbReference type="InterPro" id="IPR036291">
    <property type="entry name" value="NAD(P)-bd_dom_sf"/>
</dbReference>
<evidence type="ECO:0000259" key="3">
    <source>
        <dbReference type="Pfam" id="PF05368"/>
    </source>
</evidence>
<dbReference type="HOGENOM" id="CLU_007383_8_6_1"/>
<dbReference type="GeneID" id="19470381"/>
<reference evidence="4 5" key="1">
    <citation type="journal article" date="2013" name="BMC Genomics">
        <title>Genomics-driven discovery of the pneumocandin biosynthetic gene cluster in the fungus Glarea lozoyensis.</title>
        <authorList>
            <person name="Chen L."/>
            <person name="Yue Q."/>
            <person name="Zhang X."/>
            <person name="Xiang M."/>
            <person name="Wang C."/>
            <person name="Li S."/>
            <person name="Che Y."/>
            <person name="Ortiz-Lopez F.J."/>
            <person name="Bills G.F."/>
            <person name="Liu X."/>
            <person name="An Z."/>
        </authorList>
    </citation>
    <scope>NUCLEOTIDE SEQUENCE [LARGE SCALE GENOMIC DNA]</scope>
    <source>
        <strain evidence="5">ATCC 20868 / MF5171</strain>
    </source>
</reference>
<evidence type="ECO:0000256" key="1">
    <source>
        <dbReference type="ARBA" id="ARBA00006328"/>
    </source>
</evidence>
<feature type="domain" description="NmrA-like" evidence="3">
    <location>
        <begin position="1"/>
        <end position="295"/>
    </location>
</feature>
<dbReference type="RefSeq" id="XP_008077719.1">
    <property type="nucleotide sequence ID" value="XM_008079528.1"/>
</dbReference>
<dbReference type="Proteomes" id="UP000016922">
    <property type="component" value="Unassembled WGS sequence"/>
</dbReference>
<dbReference type="PANTHER" id="PTHR42748:SF26">
    <property type="entry name" value="NMRA-LIKE DOMAIN-CONTAINING PROTEIN"/>
    <property type="match status" value="1"/>
</dbReference>
<dbReference type="KEGG" id="glz:GLAREA_11340"/>
<dbReference type="OMA" id="CRKYAYD"/>
<evidence type="ECO:0000313" key="4">
    <source>
        <dbReference type="EMBL" id="EPE35640.1"/>
    </source>
</evidence>
<keyword evidence="2" id="KW-0521">NADP</keyword>
<dbReference type="InterPro" id="IPR008030">
    <property type="entry name" value="NmrA-like"/>
</dbReference>
<dbReference type="PANTHER" id="PTHR42748">
    <property type="entry name" value="NITROGEN METABOLITE REPRESSION PROTEIN NMRA FAMILY MEMBER"/>
    <property type="match status" value="1"/>
</dbReference>
<dbReference type="STRING" id="1116229.S3DD29"/>
<name>S3DD29_GLAL2</name>
<dbReference type="EMBL" id="KE145354">
    <property type="protein sequence ID" value="EPE35640.1"/>
    <property type="molecule type" value="Genomic_DNA"/>
</dbReference>
<dbReference type="InterPro" id="IPR051164">
    <property type="entry name" value="NmrA-like_oxidored"/>
</dbReference>
<evidence type="ECO:0000256" key="2">
    <source>
        <dbReference type="ARBA" id="ARBA00022857"/>
    </source>
</evidence>
<evidence type="ECO:0000313" key="5">
    <source>
        <dbReference type="Proteomes" id="UP000016922"/>
    </source>
</evidence>
<dbReference type="Pfam" id="PF05368">
    <property type="entry name" value="NmrA"/>
    <property type="match status" value="1"/>
</dbReference>
<sequence length="332" mass="37062">MTKLLVILGITGNQGGSVATFFLQKPEWKVRGIARNEKSEACLTWAKKGVEIAQADFNDPATLKDVFAGATAIFVNTNFWDPFYNPAIQSLLAPGQTINDYCFQKEVQQMKNIADVAAKVDGLERLIVSGLCDASKWSNGKYKWVYHFDSKANGIDYLKETYPGLSKKMSVIHMGPYMSNWKGNLRLRKAEDGSIRLVIIKGTQNSLRPQIDINRDTGSLVHAALEAEPGKNIVGTAANLTWPDQFKTWCDMMGLPYGGLDEMSLEEYSKLVPVPGLGREIGEMWLFMDEFGYTGGEENVVLPEDLGVPCLLTSWEDYIRLEDWTDVLAKLK</sequence>
<protein>
    <submittedName>
        <fullName evidence="4">NAD(P)-binding Rossmann-fold containing protein</fullName>
    </submittedName>
</protein>
<dbReference type="SUPFAM" id="SSF51735">
    <property type="entry name" value="NAD(P)-binding Rossmann-fold domains"/>
    <property type="match status" value="1"/>
</dbReference>
<keyword evidence="5" id="KW-1185">Reference proteome</keyword>
<dbReference type="AlphaFoldDB" id="S3DD29"/>
<dbReference type="Gene3D" id="3.40.50.720">
    <property type="entry name" value="NAD(P)-binding Rossmann-like Domain"/>
    <property type="match status" value="1"/>
</dbReference>